<dbReference type="PANTHER" id="PTHR42978">
    <property type="entry name" value="QUORUM-QUENCHING LACTONASE YTNP-RELATED-RELATED"/>
    <property type="match status" value="1"/>
</dbReference>
<dbReference type="PANTHER" id="PTHR42978:SF6">
    <property type="entry name" value="QUORUM-QUENCHING LACTONASE YTNP-RELATED"/>
    <property type="match status" value="1"/>
</dbReference>
<keyword evidence="4" id="KW-0862">Zinc</keyword>
<organism evidence="6 7">
    <name type="scientific">Cnuella takakiae</name>
    <dbReference type="NCBI Taxonomy" id="1302690"/>
    <lineage>
        <taxon>Bacteria</taxon>
        <taxon>Pseudomonadati</taxon>
        <taxon>Bacteroidota</taxon>
        <taxon>Chitinophagia</taxon>
        <taxon>Chitinophagales</taxon>
        <taxon>Chitinophagaceae</taxon>
        <taxon>Cnuella</taxon>
    </lineage>
</organism>
<dbReference type="SUPFAM" id="SSF56281">
    <property type="entry name" value="Metallo-hydrolase/oxidoreductase"/>
    <property type="match status" value="1"/>
</dbReference>
<accession>A0A1M4ZJ55</accession>
<evidence type="ECO:0000256" key="3">
    <source>
        <dbReference type="ARBA" id="ARBA00022801"/>
    </source>
</evidence>
<dbReference type="Pfam" id="PF00753">
    <property type="entry name" value="Lactamase_B"/>
    <property type="match status" value="1"/>
</dbReference>
<evidence type="ECO:0000256" key="4">
    <source>
        <dbReference type="ARBA" id="ARBA00022833"/>
    </source>
</evidence>
<dbReference type="InterPro" id="IPR001279">
    <property type="entry name" value="Metallo-B-lactamas"/>
</dbReference>
<dbReference type="AlphaFoldDB" id="A0A1M4ZJ55"/>
<dbReference type="Proteomes" id="UP000184368">
    <property type="component" value="Unassembled WGS sequence"/>
</dbReference>
<evidence type="ECO:0000256" key="2">
    <source>
        <dbReference type="ARBA" id="ARBA00022723"/>
    </source>
</evidence>
<keyword evidence="3" id="KW-0378">Hydrolase</keyword>
<evidence type="ECO:0000313" key="6">
    <source>
        <dbReference type="EMBL" id="SHF18008.1"/>
    </source>
</evidence>
<keyword evidence="7" id="KW-1185">Reference proteome</keyword>
<evidence type="ECO:0000256" key="1">
    <source>
        <dbReference type="ARBA" id="ARBA00007749"/>
    </source>
</evidence>
<dbReference type="SMART" id="SM00849">
    <property type="entry name" value="Lactamase_B"/>
    <property type="match status" value="1"/>
</dbReference>
<name>A0A1M4ZJ55_9BACT</name>
<dbReference type="STRING" id="1302690.BUE76_21635"/>
<sequence length="275" mass="31116">MTEANNQDNSGLSSPFRGTGGVTGINIFPLSEGSFTIDKTKVFVPFDESEHQLTDRPTGSLLVEIQPFLVQTSKDLLLLDCGLGYNLPDGTLQLHDNIRKAGFQPEQVTKVLMSHLHKDHAGGIGNPQTGRFAGGHDLNLPNALYYVQQRELDYAWQTGGPSFLMDELEPLVHSPQVQFLHDDHGFIDGYIEYKHSGGHSPFHQVFWIREEGQTIFFGGDEAPQLSQMKVRYKTKYDFNPEKAMELRQQYWAQGGEEGWTFLFYHDIKNPVYPQP</sequence>
<dbReference type="GO" id="GO:0046872">
    <property type="term" value="F:metal ion binding"/>
    <property type="evidence" value="ECO:0007669"/>
    <property type="project" value="UniProtKB-KW"/>
</dbReference>
<evidence type="ECO:0000259" key="5">
    <source>
        <dbReference type="SMART" id="SM00849"/>
    </source>
</evidence>
<protein>
    <submittedName>
        <fullName evidence="6">Metallo-beta-lactamase superfamily protein</fullName>
    </submittedName>
</protein>
<comment type="similarity">
    <text evidence="1">Belongs to the metallo-beta-lactamase superfamily.</text>
</comment>
<dbReference type="InterPro" id="IPR051013">
    <property type="entry name" value="MBL_superfamily_lactonases"/>
</dbReference>
<proteinExistence type="inferred from homology"/>
<keyword evidence="2" id="KW-0479">Metal-binding</keyword>
<dbReference type="Gene3D" id="3.60.15.10">
    <property type="entry name" value="Ribonuclease Z/Hydroxyacylglutathione hydrolase-like"/>
    <property type="match status" value="1"/>
</dbReference>
<dbReference type="EMBL" id="FQUO01000005">
    <property type="protein sequence ID" value="SHF18008.1"/>
    <property type="molecule type" value="Genomic_DNA"/>
</dbReference>
<reference evidence="6 7" key="1">
    <citation type="submission" date="2016-11" db="EMBL/GenBank/DDBJ databases">
        <authorList>
            <person name="Jaros S."/>
            <person name="Januszkiewicz K."/>
            <person name="Wedrychowicz H."/>
        </authorList>
    </citation>
    <scope>NUCLEOTIDE SEQUENCE [LARGE SCALE GENOMIC DNA]</scope>
    <source>
        <strain evidence="6 7">DSM 26897</strain>
    </source>
</reference>
<feature type="domain" description="Metallo-beta-lactamase" evidence="5">
    <location>
        <begin position="64"/>
        <end position="265"/>
    </location>
</feature>
<dbReference type="GO" id="GO:0016787">
    <property type="term" value="F:hydrolase activity"/>
    <property type="evidence" value="ECO:0007669"/>
    <property type="project" value="UniProtKB-KW"/>
</dbReference>
<evidence type="ECO:0000313" key="7">
    <source>
        <dbReference type="Proteomes" id="UP000184368"/>
    </source>
</evidence>
<gene>
    <name evidence="6" type="ORF">SAMN05444008_105240</name>
</gene>
<dbReference type="InterPro" id="IPR036866">
    <property type="entry name" value="RibonucZ/Hydroxyglut_hydro"/>
</dbReference>
<dbReference type="RefSeq" id="WP_245798330.1">
    <property type="nucleotide sequence ID" value="NZ_FQUO01000005.1"/>
</dbReference>